<reference evidence="5 6" key="1">
    <citation type="journal article" date="2020" name="Cell">
        <title>Large-Scale Comparative Analyses of Tick Genomes Elucidate Their Genetic Diversity and Vector Capacities.</title>
        <authorList>
            <consortium name="Tick Genome and Microbiome Consortium (TIGMIC)"/>
            <person name="Jia N."/>
            <person name="Wang J."/>
            <person name="Shi W."/>
            <person name="Du L."/>
            <person name="Sun Y."/>
            <person name="Zhan W."/>
            <person name="Jiang J.F."/>
            <person name="Wang Q."/>
            <person name="Zhang B."/>
            <person name="Ji P."/>
            <person name="Bell-Sakyi L."/>
            <person name="Cui X.M."/>
            <person name="Yuan T.T."/>
            <person name="Jiang B.G."/>
            <person name="Yang W.F."/>
            <person name="Lam T.T."/>
            <person name="Chang Q.C."/>
            <person name="Ding S.J."/>
            <person name="Wang X.J."/>
            <person name="Zhu J.G."/>
            <person name="Ruan X.D."/>
            <person name="Zhao L."/>
            <person name="Wei J.T."/>
            <person name="Ye R.Z."/>
            <person name="Que T.C."/>
            <person name="Du C.H."/>
            <person name="Zhou Y.H."/>
            <person name="Cheng J.X."/>
            <person name="Dai P.F."/>
            <person name="Guo W.B."/>
            <person name="Han X.H."/>
            <person name="Huang E.J."/>
            <person name="Li L.F."/>
            <person name="Wei W."/>
            <person name="Gao Y.C."/>
            <person name="Liu J.Z."/>
            <person name="Shao H.Z."/>
            <person name="Wang X."/>
            <person name="Wang C.C."/>
            <person name="Yang T.C."/>
            <person name="Huo Q.B."/>
            <person name="Li W."/>
            <person name="Chen H.Y."/>
            <person name="Chen S.E."/>
            <person name="Zhou L.G."/>
            <person name="Ni X.B."/>
            <person name="Tian J.H."/>
            <person name="Sheng Y."/>
            <person name="Liu T."/>
            <person name="Pan Y.S."/>
            <person name="Xia L.Y."/>
            <person name="Li J."/>
            <person name="Zhao F."/>
            <person name="Cao W.C."/>
        </authorList>
    </citation>
    <scope>NUCLEOTIDE SEQUENCE [LARGE SCALE GENOMIC DNA]</scope>
    <source>
        <strain evidence="5">HaeL-2018</strain>
    </source>
</reference>
<protein>
    <recommendedName>
        <fullName evidence="4">Histone H2A C-terminal domain-containing protein</fullName>
    </recommendedName>
</protein>
<dbReference type="InterPro" id="IPR009072">
    <property type="entry name" value="Histone-fold"/>
</dbReference>
<keyword evidence="2" id="KW-0158">Chromosome</keyword>
<feature type="domain" description="Histone H2A C-terminal" evidence="4">
    <location>
        <begin position="31"/>
        <end position="64"/>
    </location>
</feature>
<dbReference type="PANTHER" id="PTHR23430">
    <property type="entry name" value="HISTONE H2A"/>
    <property type="match status" value="1"/>
</dbReference>
<accession>A0A9J6FDK1</accession>
<dbReference type="GO" id="GO:0046982">
    <property type="term" value="F:protein heterodimerization activity"/>
    <property type="evidence" value="ECO:0007669"/>
    <property type="project" value="InterPro"/>
</dbReference>
<name>A0A9J6FDK1_HAELO</name>
<dbReference type="GO" id="GO:0003677">
    <property type="term" value="F:DNA binding"/>
    <property type="evidence" value="ECO:0007669"/>
    <property type="project" value="InterPro"/>
</dbReference>
<evidence type="ECO:0000256" key="3">
    <source>
        <dbReference type="ARBA" id="ARBA00023269"/>
    </source>
</evidence>
<keyword evidence="6" id="KW-1185">Reference proteome</keyword>
<evidence type="ECO:0000256" key="2">
    <source>
        <dbReference type="ARBA" id="ARBA00022454"/>
    </source>
</evidence>
<comment type="subcellular location">
    <subcellularLocation>
        <location evidence="1">Chromosome</location>
    </subcellularLocation>
</comment>
<evidence type="ECO:0000259" key="4">
    <source>
        <dbReference type="Pfam" id="PF16211"/>
    </source>
</evidence>
<evidence type="ECO:0000313" key="5">
    <source>
        <dbReference type="EMBL" id="KAH9360879.1"/>
    </source>
</evidence>
<sequence>MLYLSGRCAKDNSKRRIRPRDLALAIGMDAELSPLMRGVILPGGGVVPQIQSALLPSKTPQRKKLPLAQ</sequence>
<dbReference type="PRINTS" id="PR00620">
    <property type="entry name" value="HISTONEH2A"/>
</dbReference>
<keyword evidence="3" id="KW-0238">DNA-binding</keyword>
<dbReference type="OMA" id="IAPGHIQ"/>
<dbReference type="GO" id="GO:0030527">
    <property type="term" value="F:structural constituent of chromatin"/>
    <property type="evidence" value="ECO:0007669"/>
    <property type="project" value="InterPro"/>
</dbReference>
<dbReference type="Pfam" id="PF16211">
    <property type="entry name" value="Histone_H2A_C"/>
    <property type="match status" value="1"/>
</dbReference>
<dbReference type="AlphaFoldDB" id="A0A9J6FDK1"/>
<organism evidence="5 6">
    <name type="scientific">Haemaphysalis longicornis</name>
    <name type="common">Bush tick</name>
    <dbReference type="NCBI Taxonomy" id="44386"/>
    <lineage>
        <taxon>Eukaryota</taxon>
        <taxon>Metazoa</taxon>
        <taxon>Ecdysozoa</taxon>
        <taxon>Arthropoda</taxon>
        <taxon>Chelicerata</taxon>
        <taxon>Arachnida</taxon>
        <taxon>Acari</taxon>
        <taxon>Parasitiformes</taxon>
        <taxon>Ixodida</taxon>
        <taxon>Ixodoidea</taxon>
        <taxon>Ixodidae</taxon>
        <taxon>Haemaphysalinae</taxon>
        <taxon>Haemaphysalis</taxon>
    </lineage>
</organism>
<evidence type="ECO:0000256" key="1">
    <source>
        <dbReference type="ARBA" id="ARBA00004286"/>
    </source>
</evidence>
<dbReference type="VEuPathDB" id="VectorBase:HLOH_040622"/>
<evidence type="ECO:0000313" key="6">
    <source>
        <dbReference type="Proteomes" id="UP000821853"/>
    </source>
</evidence>
<keyword evidence="3" id="KW-0544">Nucleosome core</keyword>
<gene>
    <name evidence="5" type="ORF">HPB48_008155</name>
</gene>
<dbReference type="InterPro" id="IPR002119">
    <property type="entry name" value="Histone_H2A"/>
</dbReference>
<dbReference type="EMBL" id="JABSTR010000001">
    <property type="protein sequence ID" value="KAH9360879.1"/>
    <property type="molecule type" value="Genomic_DNA"/>
</dbReference>
<dbReference type="GO" id="GO:0000786">
    <property type="term" value="C:nucleosome"/>
    <property type="evidence" value="ECO:0007669"/>
    <property type="project" value="UniProtKB-KW"/>
</dbReference>
<comment type="caution">
    <text evidence="5">The sequence shown here is derived from an EMBL/GenBank/DDBJ whole genome shotgun (WGS) entry which is preliminary data.</text>
</comment>
<proteinExistence type="predicted"/>
<dbReference type="SUPFAM" id="SSF47113">
    <property type="entry name" value="Histone-fold"/>
    <property type="match status" value="1"/>
</dbReference>
<dbReference type="InterPro" id="IPR032454">
    <property type="entry name" value="Histone_H2A_C"/>
</dbReference>
<dbReference type="Gene3D" id="1.10.20.10">
    <property type="entry name" value="Histone, subunit A"/>
    <property type="match status" value="1"/>
</dbReference>
<dbReference type="Proteomes" id="UP000821853">
    <property type="component" value="Chromosome 1"/>
</dbReference>